<evidence type="ECO:0000256" key="2">
    <source>
        <dbReference type="ARBA" id="ARBA00022857"/>
    </source>
</evidence>
<accession>A0A9P8Y9N8</accession>
<dbReference type="EMBL" id="JAGTJQ010000004">
    <property type="protein sequence ID" value="KAH7033543.1"/>
    <property type="molecule type" value="Genomic_DNA"/>
</dbReference>
<dbReference type="Proteomes" id="UP000756346">
    <property type="component" value="Unassembled WGS sequence"/>
</dbReference>
<keyword evidence="5" id="KW-1185">Reference proteome</keyword>
<gene>
    <name evidence="4" type="ORF">B0I36DRAFT_321655</name>
</gene>
<evidence type="ECO:0000313" key="5">
    <source>
        <dbReference type="Proteomes" id="UP000756346"/>
    </source>
</evidence>
<dbReference type="InterPro" id="IPR002347">
    <property type="entry name" value="SDR_fam"/>
</dbReference>
<evidence type="ECO:0000313" key="4">
    <source>
        <dbReference type="EMBL" id="KAH7033543.1"/>
    </source>
</evidence>
<keyword evidence="3" id="KW-0560">Oxidoreductase</keyword>
<comment type="caution">
    <text evidence="4">The sequence shown here is derived from an EMBL/GenBank/DDBJ whole genome shotgun (WGS) entry which is preliminary data.</text>
</comment>
<dbReference type="AlphaFoldDB" id="A0A9P8Y9N8"/>
<evidence type="ECO:0000256" key="1">
    <source>
        <dbReference type="ARBA" id="ARBA00006484"/>
    </source>
</evidence>
<dbReference type="Gene3D" id="3.40.50.720">
    <property type="entry name" value="NAD(P)-binding Rossmann-like Domain"/>
    <property type="match status" value="1"/>
</dbReference>
<evidence type="ECO:0000256" key="3">
    <source>
        <dbReference type="ARBA" id="ARBA00023002"/>
    </source>
</evidence>
<dbReference type="InterPro" id="IPR020904">
    <property type="entry name" value="Sc_DH/Rdtase_CS"/>
</dbReference>
<dbReference type="PANTHER" id="PTHR44229:SF4">
    <property type="entry name" value="15-HYDROXYPROSTAGLANDIN DEHYDROGENASE [NAD(+)]"/>
    <property type="match status" value="1"/>
</dbReference>
<dbReference type="RefSeq" id="XP_046014375.1">
    <property type="nucleotide sequence ID" value="XM_046153735.1"/>
</dbReference>
<dbReference type="SUPFAM" id="SSF51735">
    <property type="entry name" value="NAD(P)-binding Rossmann-fold domains"/>
    <property type="match status" value="1"/>
</dbReference>
<dbReference type="InterPro" id="IPR036291">
    <property type="entry name" value="NAD(P)-bd_dom_sf"/>
</dbReference>
<evidence type="ECO:0008006" key="6">
    <source>
        <dbReference type="Google" id="ProtNLM"/>
    </source>
</evidence>
<proteinExistence type="inferred from homology"/>
<dbReference type="GO" id="GO:0016616">
    <property type="term" value="F:oxidoreductase activity, acting on the CH-OH group of donors, NAD or NADP as acceptor"/>
    <property type="evidence" value="ECO:0007669"/>
    <property type="project" value="TreeGrafter"/>
</dbReference>
<dbReference type="PROSITE" id="PS00061">
    <property type="entry name" value="ADH_SHORT"/>
    <property type="match status" value="1"/>
</dbReference>
<dbReference type="PANTHER" id="PTHR44229">
    <property type="entry name" value="15-HYDROXYPROSTAGLANDIN DEHYDROGENASE [NAD(+)]"/>
    <property type="match status" value="1"/>
</dbReference>
<dbReference type="Pfam" id="PF00106">
    <property type="entry name" value="adh_short"/>
    <property type="match status" value="1"/>
</dbReference>
<reference evidence="4" key="1">
    <citation type="journal article" date="2021" name="Nat. Commun.">
        <title>Genetic determinants of endophytism in the Arabidopsis root mycobiome.</title>
        <authorList>
            <person name="Mesny F."/>
            <person name="Miyauchi S."/>
            <person name="Thiergart T."/>
            <person name="Pickel B."/>
            <person name="Atanasova L."/>
            <person name="Karlsson M."/>
            <person name="Huettel B."/>
            <person name="Barry K.W."/>
            <person name="Haridas S."/>
            <person name="Chen C."/>
            <person name="Bauer D."/>
            <person name="Andreopoulos W."/>
            <person name="Pangilinan J."/>
            <person name="LaButti K."/>
            <person name="Riley R."/>
            <person name="Lipzen A."/>
            <person name="Clum A."/>
            <person name="Drula E."/>
            <person name="Henrissat B."/>
            <person name="Kohler A."/>
            <person name="Grigoriev I.V."/>
            <person name="Martin F.M."/>
            <person name="Hacquard S."/>
        </authorList>
    </citation>
    <scope>NUCLEOTIDE SEQUENCE</scope>
    <source>
        <strain evidence="4">MPI-CAGE-CH-0230</strain>
    </source>
</reference>
<organism evidence="4 5">
    <name type="scientific">Microdochium trichocladiopsis</name>
    <dbReference type="NCBI Taxonomy" id="1682393"/>
    <lineage>
        <taxon>Eukaryota</taxon>
        <taxon>Fungi</taxon>
        <taxon>Dikarya</taxon>
        <taxon>Ascomycota</taxon>
        <taxon>Pezizomycotina</taxon>
        <taxon>Sordariomycetes</taxon>
        <taxon>Xylariomycetidae</taxon>
        <taxon>Xylariales</taxon>
        <taxon>Microdochiaceae</taxon>
        <taxon>Microdochium</taxon>
    </lineage>
</organism>
<protein>
    <recommendedName>
        <fullName evidence="6">15-hydroxyprostaglandin dehydrogenase</fullName>
    </recommendedName>
</protein>
<comment type="similarity">
    <text evidence="1">Belongs to the short-chain dehydrogenases/reductases (SDR) family.</text>
</comment>
<dbReference type="GO" id="GO:0005737">
    <property type="term" value="C:cytoplasm"/>
    <property type="evidence" value="ECO:0007669"/>
    <property type="project" value="TreeGrafter"/>
</dbReference>
<keyword evidence="2" id="KW-0521">NADP</keyword>
<name>A0A9P8Y9N8_9PEZI</name>
<dbReference type="OrthoDB" id="37659at2759"/>
<dbReference type="GeneID" id="70183281"/>
<sequence>MTAYLAQHYFRQTPDSLPGLDGEAGGTGGGGGGGGKSIVMTASSGGIYPSGMCPLYTAAKHGVVGFMRAIAPSFYKNDGIRVNAICPGPLRTGLLPDAQWDLFPPEQMTDVNKVAAVVMMLIEGKDSVPATETRIDGEGMDRGGKDPLWGNAVEISAQRHYYRDAPRWSDETMEKNMLACDPTLSK</sequence>